<dbReference type="EMBL" id="JAOYFB010000003">
    <property type="protein sequence ID" value="KAK4012196.1"/>
    <property type="molecule type" value="Genomic_DNA"/>
</dbReference>
<evidence type="ECO:0000313" key="11">
    <source>
        <dbReference type="Proteomes" id="UP001234178"/>
    </source>
</evidence>
<evidence type="ECO:0000256" key="5">
    <source>
        <dbReference type="ARBA" id="ARBA00022692"/>
    </source>
</evidence>
<comment type="caution">
    <text evidence="10">The sequence shown here is derived from an EMBL/GenBank/DDBJ whole genome shotgun (WGS) entry which is preliminary data.</text>
</comment>
<protein>
    <recommendedName>
        <fullName evidence="12">Hexosyltransferase</fullName>
    </recommendedName>
</protein>
<evidence type="ECO:0008006" key="12">
    <source>
        <dbReference type="Google" id="ProtNLM"/>
    </source>
</evidence>
<keyword evidence="7" id="KW-1133">Transmembrane helix</keyword>
<evidence type="ECO:0000256" key="4">
    <source>
        <dbReference type="ARBA" id="ARBA00022679"/>
    </source>
</evidence>
<name>A0ABQ9ZGZ3_9CRUS</name>
<reference evidence="10 11" key="1">
    <citation type="journal article" date="2023" name="Nucleic Acids Res.">
        <title>The hologenome of Daphnia magna reveals possible DNA methylation and microbiome-mediated evolution of the host genome.</title>
        <authorList>
            <person name="Chaturvedi A."/>
            <person name="Li X."/>
            <person name="Dhandapani V."/>
            <person name="Marshall H."/>
            <person name="Kissane S."/>
            <person name="Cuenca-Cambronero M."/>
            <person name="Asole G."/>
            <person name="Calvet F."/>
            <person name="Ruiz-Romero M."/>
            <person name="Marangio P."/>
            <person name="Guigo R."/>
            <person name="Rago D."/>
            <person name="Mirbahai L."/>
            <person name="Eastwood N."/>
            <person name="Colbourne J.K."/>
            <person name="Zhou J."/>
            <person name="Mallon E."/>
            <person name="Orsini L."/>
        </authorList>
    </citation>
    <scope>NUCLEOTIDE SEQUENCE [LARGE SCALE GENOMIC DNA]</scope>
    <source>
        <strain evidence="10">LRV0_1</strain>
    </source>
</reference>
<comment type="similarity">
    <text evidence="2">Belongs to the glycosyltransferase 31 family.</text>
</comment>
<sequence length="166" mass="18523">MNTNCPKIGFLLKVDDDIYVNIYNLAKIVESYHKSGNFSIFGRSPNSGFPSHHYNNFGPVREPCQYEMTFDAWPRNSYPDYISGPVYLIHGSSILPSIPTACMLLRHLMTNVMHGNTSHGTIGYHRCPINRSTTFTGVQPTSHATGPMLPSSSISEAIILLFLEQV</sequence>
<dbReference type="Proteomes" id="UP001234178">
    <property type="component" value="Unassembled WGS sequence"/>
</dbReference>
<comment type="subcellular location">
    <subcellularLocation>
        <location evidence="1">Golgi apparatus membrane</location>
        <topology evidence="1">Single-pass type II membrane protein</topology>
    </subcellularLocation>
</comment>
<keyword evidence="5" id="KW-0812">Transmembrane</keyword>
<evidence type="ECO:0000256" key="6">
    <source>
        <dbReference type="ARBA" id="ARBA00022968"/>
    </source>
</evidence>
<keyword evidence="3" id="KW-0328">Glycosyltransferase</keyword>
<evidence type="ECO:0000256" key="9">
    <source>
        <dbReference type="ARBA" id="ARBA00023136"/>
    </source>
</evidence>
<evidence type="ECO:0000256" key="8">
    <source>
        <dbReference type="ARBA" id="ARBA00023034"/>
    </source>
</evidence>
<evidence type="ECO:0000256" key="1">
    <source>
        <dbReference type="ARBA" id="ARBA00004323"/>
    </source>
</evidence>
<keyword evidence="11" id="KW-1185">Reference proteome</keyword>
<dbReference type="InterPro" id="IPR002659">
    <property type="entry name" value="Glyco_trans_31"/>
</dbReference>
<evidence type="ECO:0000256" key="7">
    <source>
        <dbReference type="ARBA" id="ARBA00022989"/>
    </source>
</evidence>
<keyword evidence="9" id="KW-0472">Membrane</keyword>
<gene>
    <name evidence="10" type="ORF">OUZ56_021296</name>
</gene>
<keyword evidence="6" id="KW-0735">Signal-anchor</keyword>
<keyword evidence="8" id="KW-0333">Golgi apparatus</keyword>
<evidence type="ECO:0000256" key="3">
    <source>
        <dbReference type="ARBA" id="ARBA00022676"/>
    </source>
</evidence>
<evidence type="ECO:0000313" key="10">
    <source>
        <dbReference type="EMBL" id="KAK4012196.1"/>
    </source>
</evidence>
<proteinExistence type="inferred from homology"/>
<evidence type="ECO:0000256" key="2">
    <source>
        <dbReference type="ARBA" id="ARBA00008661"/>
    </source>
</evidence>
<dbReference type="Pfam" id="PF01762">
    <property type="entry name" value="Galactosyl_T"/>
    <property type="match status" value="1"/>
</dbReference>
<organism evidence="10 11">
    <name type="scientific">Daphnia magna</name>
    <dbReference type="NCBI Taxonomy" id="35525"/>
    <lineage>
        <taxon>Eukaryota</taxon>
        <taxon>Metazoa</taxon>
        <taxon>Ecdysozoa</taxon>
        <taxon>Arthropoda</taxon>
        <taxon>Crustacea</taxon>
        <taxon>Branchiopoda</taxon>
        <taxon>Diplostraca</taxon>
        <taxon>Cladocera</taxon>
        <taxon>Anomopoda</taxon>
        <taxon>Daphniidae</taxon>
        <taxon>Daphnia</taxon>
    </lineage>
</organism>
<keyword evidence="4" id="KW-0808">Transferase</keyword>
<accession>A0ABQ9ZGZ3</accession>